<evidence type="ECO:0000256" key="1">
    <source>
        <dbReference type="SAM" id="Phobius"/>
    </source>
</evidence>
<dbReference type="Pfam" id="PF10658">
    <property type="entry name" value="DUF2484"/>
    <property type="match status" value="1"/>
</dbReference>
<keyword evidence="1" id="KW-0472">Membrane</keyword>
<evidence type="ECO:0000313" key="2">
    <source>
        <dbReference type="EMBL" id="MFC3180710.1"/>
    </source>
</evidence>
<keyword evidence="1" id="KW-0812">Transmembrane</keyword>
<dbReference type="Proteomes" id="UP001595547">
    <property type="component" value="Unassembled WGS sequence"/>
</dbReference>
<accession>A0ABV7IW27</accession>
<sequence>MALVAGLIWLVAANVIGMLPSKDYHWRNAYILIAVGVPLLIWLVYENGPWWGLAFLIAAGSVLRWPLRYLWRWIRARVGA</sequence>
<keyword evidence="3" id="KW-1185">Reference proteome</keyword>
<dbReference type="EMBL" id="JBHRTO010000001">
    <property type="protein sequence ID" value="MFC3180710.1"/>
    <property type="molecule type" value="Genomic_DNA"/>
</dbReference>
<proteinExistence type="predicted"/>
<comment type="caution">
    <text evidence="2">The sequence shown here is derived from an EMBL/GenBank/DDBJ whole genome shotgun (WGS) entry which is preliminary data.</text>
</comment>
<gene>
    <name evidence="2" type="ORF">ACFOGH_06905</name>
</gene>
<keyword evidence="1" id="KW-1133">Transmembrane helix</keyword>
<protein>
    <submittedName>
        <fullName evidence="2">DUF2484 family protein</fullName>
    </submittedName>
</protein>
<dbReference type="InterPro" id="IPR018919">
    <property type="entry name" value="DUF2484"/>
</dbReference>
<dbReference type="RefSeq" id="WP_380072334.1">
    <property type="nucleotide sequence ID" value="NZ_JBHRTO010000001.1"/>
</dbReference>
<name>A0ABV7IW27_9RHOB</name>
<feature type="transmembrane region" description="Helical" evidence="1">
    <location>
        <begin position="50"/>
        <end position="67"/>
    </location>
</feature>
<feature type="transmembrane region" description="Helical" evidence="1">
    <location>
        <begin position="27"/>
        <end position="45"/>
    </location>
</feature>
<organism evidence="2 3">
    <name type="scientific">Cypionkella sinensis</name>
    <dbReference type="NCBI Taxonomy" id="1756043"/>
    <lineage>
        <taxon>Bacteria</taxon>
        <taxon>Pseudomonadati</taxon>
        <taxon>Pseudomonadota</taxon>
        <taxon>Alphaproteobacteria</taxon>
        <taxon>Rhodobacterales</taxon>
        <taxon>Paracoccaceae</taxon>
        <taxon>Cypionkella</taxon>
    </lineage>
</organism>
<evidence type="ECO:0000313" key="3">
    <source>
        <dbReference type="Proteomes" id="UP001595547"/>
    </source>
</evidence>
<reference evidence="3" key="1">
    <citation type="journal article" date="2019" name="Int. J. Syst. Evol. Microbiol.">
        <title>The Global Catalogue of Microorganisms (GCM) 10K type strain sequencing project: providing services to taxonomists for standard genome sequencing and annotation.</title>
        <authorList>
            <consortium name="The Broad Institute Genomics Platform"/>
            <consortium name="The Broad Institute Genome Sequencing Center for Infectious Disease"/>
            <person name="Wu L."/>
            <person name="Ma J."/>
        </authorList>
    </citation>
    <scope>NUCLEOTIDE SEQUENCE [LARGE SCALE GENOMIC DNA]</scope>
    <source>
        <strain evidence="3">KCTC 52039</strain>
    </source>
</reference>